<evidence type="ECO:0008006" key="4">
    <source>
        <dbReference type="Google" id="ProtNLM"/>
    </source>
</evidence>
<feature type="transmembrane region" description="Helical" evidence="1">
    <location>
        <begin position="137"/>
        <end position="160"/>
    </location>
</feature>
<accession>A0A2T2X0H4</accession>
<dbReference type="AlphaFoldDB" id="A0A2T2X0H4"/>
<gene>
    <name evidence="2" type="ORF">C7B47_06835</name>
</gene>
<keyword evidence="1" id="KW-0472">Membrane</keyword>
<organism evidence="2 3">
    <name type="scientific">Sulfobacillus thermosulfidooxidans</name>
    <dbReference type="NCBI Taxonomy" id="28034"/>
    <lineage>
        <taxon>Bacteria</taxon>
        <taxon>Bacillati</taxon>
        <taxon>Bacillota</taxon>
        <taxon>Clostridia</taxon>
        <taxon>Eubacteriales</taxon>
        <taxon>Clostridiales Family XVII. Incertae Sedis</taxon>
        <taxon>Sulfobacillus</taxon>
    </lineage>
</organism>
<evidence type="ECO:0000313" key="2">
    <source>
        <dbReference type="EMBL" id="PSR27984.1"/>
    </source>
</evidence>
<comment type="caution">
    <text evidence="2">The sequence shown here is derived from an EMBL/GenBank/DDBJ whole genome shotgun (WGS) entry which is preliminary data.</text>
</comment>
<dbReference type="Proteomes" id="UP000242705">
    <property type="component" value="Unassembled WGS sequence"/>
</dbReference>
<proteinExistence type="predicted"/>
<name>A0A2T2X0H4_SULTH</name>
<feature type="transmembrane region" description="Helical" evidence="1">
    <location>
        <begin position="112"/>
        <end position="131"/>
    </location>
</feature>
<sequence>MDAYIDRLRLISVGLITAGAVAYVLTLIGISAVPASVACVSAFFIWAVIAEHWPAVPGYSWLAILRSPSIPQSSPELIRRLLRTGSPDSLRHARQPVLEATKRLERWLYRTIQWSASLALVVAINSLWLFQHQVPVGTVWSLGIMALGVVVQVTWQLWFLNRIRYIRRHYGAS</sequence>
<protein>
    <recommendedName>
        <fullName evidence="4">Glycosyl-4,4'-diaponeurosporenoate acyltransferase</fullName>
    </recommendedName>
</protein>
<evidence type="ECO:0000256" key="1">
    <source>
        <dbReference type="SAM" id="Phobius"/>
    </source>
</evidence>
<feature type="transmembrane region" description="Helical" evidence="1">
    <location>
        <begin position="20"/>
        <end position="49"/>
    </location>
</feature>
<keyword evidence="1" id="KW-1133">Transmembrane helix</keyword>
<keyword evidence="1" id="KW-0812">Transmembrane</keyword>
<dbReference type="EMBL" id="PXYX01000009">
    <property type="protein sequence ID" value="PSR27984.1"/>
    <property type="molecule type" value="Genomic_DNA"/>
</dbReference>
<evidence type="ECO:0000313" key="3">
    <source>
        <dbReference type="Proteomes" id="UP000242705"/>
    </source>
</evidence>
<reference evidence="2 3" key="1">
    <citation type="journal article" date="2014" name="BMC Genomics">
        <title>Comparison of environmental and isolate Sulfobacillus genomes reveals diverse carbon, sulfur, nitrogen, and hydrogen metabolisms.</title>
        <authorList>
            <person name="Justice N.B."/>
            <person name="Norman A."/>
            <person name="Brown C.T."/>
            <person name="Singh A."/>
            <person name="Thomas B.C."/>
            <person name="Banfield J.F."/>
        </authorList>
    </citation>
    <scope>NUCLEOTIDE SEQUENCE [LARGE SCALE GENOMIC DNA]</scope>
    <source>
        <strain evidence="2">AMDSBA5</strain>
    </source>
</reference>